<evidence type="ECO:0000256" key="1">
    <source>
        <dbReference type="SAM" id="Phobius"/>
    </source>
</evidence>
<name>A0AAD9GLF4_9STRA</name>
<sequence>MFVPAIDASKPVDVVKNEDLQSSMMALGALAAFGAASYGLLRGQWEYNVMVRDRQDRERRWIELKERQRVELERKQRQKLKNERLFQVAMTGLMLAFAVFALLHIGWLYFLLALMIAFKLFVGSLL</sequence>
<evidence type="ECO:0008006" key="4">
    <source>
        <dbReference type="Google" id="ProtNLM"/>
    </source>
</evidence>
<reference evidence="2" key="1">
    <citation type="submission" date="2023-08" db="EMBL/GenBank/DDBJ databases">
        <title>Reference Genome Resource for the Citrus Pathogen Phytophthora citrophthora.</title>
        <authorList>
            <person name="Moller H."/>
            <person name="Coetzee B."/>
            <person name="Rose L.J."/>
            <person name="Van Niekerk J.M."/>
        </authorList>
    </citation>
    <scope>NUCLEOTIDE SEQUENCE</scope>
    <source>
        <strain evidence="2">STE-U-9442</strain>
    </source>
</reference>
<evidence type="ECO:0000313" key="3">
    <source>
        <dbReference type="Proteomes" id="UP001259832"/>
    </source>
</evidence>
<feature type="transmembrane region" description="Helical" evidence="1">
    <location>
        <begin position="84"/>
        <end position="101"/>
    </location>
</feature>
<dbReference type="AlphaFoldDB" id="A0AAD9GLF4"/>
<evidence type="ECO:0000313" key="2">
    <source>
        <dbReference type="EMBL" id="KAK1940571.1"/>
    </source>
</evidence>
<accession>A0AAD9GLF4</accession>
<protein>
    <recommendedName>
        <fullName evidence="4">Transmembrane protein</fullName>
    </recommendedName>
</protein>
<comment type="caution">
    <text evidence="2">The sequence shown here is derived from an EMBL/GenBank/DDBJ whole genome shotgun (WGS) entry which is preliminary data.</text>
</comment>
<gene>
    <name evidence="2" type="ORF">P3T76_008022</name>
</gene>
<dbReference type="Proteomes" id="UP001259832">
    <property type="component" value="Unassembled WGS sequence"/>
</dbReference>
<dbReference type="EMBL" id="JASMQC010000014">
    <property type="protein sequence ID" value="KAK1940571.1"/>
    <property type="molecule type" value="Genomic_DNA"/>
</dbReference>
<keyword evidence="1" id="KW-0472">Membrane</keyword>
<organism evidence="2 3">
    <name type="scientific">Phytophthora citrophthora</name>
    <dbReference type="NCBI Taxonomy" id="4793"/>
    <lineage>
        <taxon>Eukaryota</taxon>
        <taxon>Sar</taxon>
        <taxon>Stramenopiles</taxon>
        <taxon>Oomycota</taxon>
        <taxon>Peronosporomycetes</taxon>
        <taxon>Peronosporales</taxon>
        <taxon>Peronosporaceae</taxon>
        <taxon>Phytophthora</taxon>
    </lineage>
</organism>
<keyword evidence="1" id="KW-1133">Transmembrane helix</keyword>
<keyword evidence="1" id="KW-0812">Transmembrane</keyword>
<proteinExistence type="predicted"/>
<keyword evidence="3" id="KW-1185">Reference proteome</keyword>
<feature type="transmembrane region" description="Helical" evidence="1">
    <location>
        <begin position="20"/>
        <end position="41"/>
    </location>
</feature>